<accession>A0A7W7ZKF8</accession>
<gene>
    <name evidence="1" type="ORF">HDF16_006302</name>
</gene>
<dbReference type="Proteomes" id="UP000540989">
    <property type="component" value="Unassembled WGS sequence"/>
</dbReference>
<sequence>MPQQTRTCAYLSEADYAALSRLVPNLQYVLECVDEALTAARRALKDKLERIKN</sequence>
<evidence type="ECO:0000313" key="2">
    <source>
        <dbReference type="Proteomes" id="UP000540989"/>
    </source>
</evidence>
<dbReference type="AlphaFoldDB" id="A0A7W7ZKF8"/>
<name>A0A7W7ZKF8_9BACT</name>
<keyword evidence="2" id="KW-1185">Reference proteome</keyword>
<dbReference type="RefSeq" id="WP_184224502.1">
    <property type="nucleotide sequence ID" value="NZ_JACHIP010000054.1"/>
</dbReference>
<organism evidence="1 2">
    <name type="scientific">Granulicella aggregans</name>
    <dbReference type="NCBI Taxonomy" id="474949"/>
    <lineage>
        <taxon>Bacteria</taxon>
        <taxon>Pseudomonadati</taxon>
        <taxon>Acidobacteriota</taxon>
        <taxon>Terriglobia</taxon>
        <taxon>Terriglobales</taxon>
        <taxon>Acidobacteriaceae</taxon>
        <taxon>Granulicella</taxon>
    </lineage>
</organism>
<proteinExistence type="predicted"/>
<dbReference type="EMBL" id="JACHIP010000054">
    <property type="protein sequence ID" value="MBB5061566.1"/>
    <property type="molecule type" value="Genomic_DNA"/>
</dbReference>
<evidence type="ECO:0000313" key="1">
    <source>
        <dbReference type="EMBL" id="MBB5061566.1"/>
    </source>
</evidence>
<protein>
    <submittedName>
        <fullName evidence="1">Uncharacterized protein</fullName>
    </submittedName>
</protein>
<reference evidence="1 2" key="1">
    <citation type="submission" date="2020-08" db="EMBL/GenBank/DDBJ databases">
        <title>Genomic Encyclopedia of Type Strains, Phase IV (KMG-V): Genome sequencing to study the core and pangenomes of soil and plant-associated prokaryotes.</title>
        <authorList>
            <person name="Whitman W."/>
        </authorList>
    </citation>
    <scope>NUCLEOTIDE SEQUENCE [LARGE SCALE GENOMIC DNA]</scope>
    <source>
        <strain evidence="1 2">M8UP14</strain>
    </source>
</reference>
<comment type="caution">
    <text evidence="1">The sequence shown here is derived from an EMBL/GenBank/DDBJ whole genome shotgun (WGS) entry which is preliminary data.</text>
</comment>